<dbReference type="PANTHER" id="PTHR12697:SF5">
    <property type="entry name" value="DEOXYHYPUSINE HYDROXYLASE"/>
    <property type="match status" value="1"/>
</dbReference>
<reference evidence="2" key="1">
    <citation type="submission" date="2016-05" db="EMBL/GenBank/DDBJ databases">
        <title>Paenibacillus oryzae. sp. nov., isolated from the rice root.</title>
        <authorList>
            <person name="Zhang J."/>
            <person name="Zhang X."/>
        </authorList>
    </citation>
    <scope>NUCLEOTIDE SEQUENCE [LARGE SCALE GENOMIC DNA]</scope>
    <source>
        <strain evidence="2">KCTC13222</strain>
    </source>
</reference>
<dbReference type="Proteomes" id="UP000093309">
    <property type="component" value="Unassembled WGS sequence"/>
</dbReference>
<gene>
    <name evidence="1" type="ORF">A8709_16175</name>
</gene>
<organism evidence="1 2">
    <name type="scientific">Paenibacillus pectinilyticus</name>
    <dbReference type="NCBI Taxonomy" id="512399"/>
    <lineage>
        <taxon>Bacteria</taxon>
        <taxon>Bacillati</taxon>
        <taxon>Bacillota</taxon>
        <taxon>Bacilli</taxon>
        <taxon>Bacillales</taxon>
        <taxon>Paenibacillaceae</taxon>
        <taxon>Paenibacillus</taxon>
    </lineage>
</organism>
<evidence type="ECO:0000313" key="2">
    <source>
        <dbReference type="Proteomes" id="UP000093309"/>
    </source>
</evidence>
<accession>A0A1C1A4X6</accession>
<comment type="caution">
    <text evidence="1">The sequence shown here is derived from an EMBL/GenBank/DDBJ whole genome shotgun (WGS) entry which is preliminary data.</text>
</comment>
<keyword evidence="2" id="KW-1185">Reference proteome</keyword>
<dbReference type="Pfam" id="PF13646">
    <property type="entry name" value="HEAT_2"/>
    <property type="match status" value="1"/>
</dbReference>
<dbReference type="SUPFAM" id="SSF48371">
    <property type="entry name" value="ARM repeat"/>
    <property type="match status" value="1"/>
</dbReference>
<dbReference type="InterPro" id="IPR004155">
    <property type="entry name" value="PBS_lyase_HEAT"/>
</dbReference>
<dbReference type="OrthoDB" id="505313at2"/>
<dbReference type="RefSeq" id="WP_065852514.1">
    <property type="nucleotide sequence ID" value="NZ_LYPC01000014.1"/>
</dbReference>
<sequence length="507" mass="55385">MQSNTPLLLTDEQMRTFIMNGCLFLKTDFPREFHESLVEQLNTVYTEEGNPGNNLLPRIRELRKVFDHPVVTGALTSVLGPNYMMHAHRHGHFNASSVAGGWHKDSYWGYNRIRNHHPQWAMIMYFPQDTPVELGPTGVLPGTQNYESRTFEGNEQEAEVLASGEAGTFALIHYDIWHRSTPNVLGQPRYMLKFEFMRTEMPQAPSWNNVESEWRKPEGLKLPIAEHDLMWEESWYWLSGRVGSLADTVVSDQDRIHALAAELSGFEPLAINAAYTLAASGQSGVEALVTALRGGNANVSRIAAYGLSVAGRAAVKGLVAIAADANAAALMKAEASAAVEAGTSADENTDAFENAKANELAKANEEIIAHAVFALGELRGLASEAVPALVGLMQHSSEKIRCAVVDALGLMEAELDMVVAALAGGLQDESAQVRFMSSLALSRLGAIAEAAIPALEIAMDDENRYVRAHAAECLNYIGTERAKDTLIKFLLNARWCPTTSAKNAFYP</sequence>
<evidence type="ECO:0000313" key="1">
    <source>
        <dbReference type="EMBL" id="OCT15604.1"/>
    </source>
</evidence>
<protein>
    <submittedName>
        <fullName evidence="1">Phytanoyl-CoA dioxygenase</fullName>
    </submittedName>
</protein>
<keyword evidence="1" id="KW-0560">Oxidoreductase</keyword>
<dbReference type="InterPro" id="IPR016024">
    <property type="entry name" value="ARM-type_fold"/>
</dbReference>
<dbReference type="InterPro" id="IPR011989">
    <property type="entry name" value="ARM-like"/>
</dbReference>
<dbReference type="Pfam" id="PF03130">
    <property type="entry name" value="HEAT_PBS"/>
    <property type="match status" value="1"/>
</dbReference>
<dbReference type="EMBL" id="LYPC01000014">
    <property type="protein sequence ID" value="OCT15604.1"/>
    <property type="molecule type" value="Genomic_DNA"/>
</dbReference>
<dbReference type="PANTHER" id="PTHR12697">
    <property type="entry name" value="PBS LYASE HEAT-LIKE PROTEIN"/>
    <property type="match status" value="1"/>
</dbReference>
<proteinExistence type="predicted"/>
<dbReference type="SUPFAM" id="SSF51197">
    <property type="entry name" value="Clavaminate synthase-like"/>
    <property type="match status" value="1"/>
</dbReference>
<dbReference type="Gene3D" id="2.60.120.620">
    <property type="entry name" value="q2cbj1_9rhob like domain"/>
    <property type="match status" value="1"/>
</dbReference>
<name>A0A1C1A4X6_9BACL</name>
<dbReference type="STRING" id="512399.A8709_16175"/>
<dbReference type="Gene3D" id="1.25.10.10">
    <property type="entry name" value="Leucine-rich Repeat Variant"/>
    <property type="match status" value="1"/>
</dbReference>
<dbReference type="Pfam" id="PF05721">
    <property type="entry name" value="PhyH"/>
    <property type="match status" value="1"/>
</dbReference>
<dbReference type="SMART" id="SM00567">
    <property type="entry name" value="EZ_HEAT"/>
    <property type="match status" value="4"/>
</dbReference>
<dbReference type="InterPro" id="IPR008775">
    <property type="entry name" value="Phytyl_CoA_dOase-like"/>
</dbReference>
<dbReference type="AlphaFoldDB" id="A0A1C1A4X6"/>
<keyword evidence="1" id="KW-0223">Dioxygenase</keyword>
<dbReference type="GO" id="GO:0016706">
    <property type="term" value="F:2-oxoglutarate-dependent dioxygenase activity"/>
    <property type="evidence" value="ECO:0007669"/>
    <property type="project" value="UniProtKB-ARBA"/>
</dbReference>